<keyword evidence="8" id="KW-0131">Cell cycle</keyword>
<evidence type="ECO:0000256" key="1">
    <source>
        <dbReference type="ARBA" id="ARBA00004496"/>
    </source>
</evidence>
<name>A0A1F7I2S8_9BACT</name>
<dbReference type="SUPFAM" id="SSF55205">
    <property type="entry name" value="EPT/RTPC-like"/>
    <property type="match status" value="1"/>
</dbReference>
<organism evidence="16 17">
    <name type="scientific">Candidatus Roizmanbacteria bacterium RIFCSPHIGHO2_12_FULL_41_11</name>
    <dbReference type="NCBI Taxonomy" id="1802052"/>
    <lineage>
        <taxon>Bacteria</taxon>
        <taxon>Candidatus Roizmaniibacteriota</taxon>
    </lineage>
</organism>
<dbReference type="InterPro" id="IPR013792">
    <property type="entry name" value="RNA3'P_cycl/enolpyr_Trfase_a/b"/>
</dbReference>
<keyword evidence="3" id="KW-0963">Cytoplasm</keyword>
<evidence type="ECO:0000256" key="5">
    <source>
        <dbReference type="ARBA" id="ARBA00022679"/>
    </source>
</evidence>
<keyword evidence="9" id="KW-0961">Cell wall biogenesis/degradation</keyword>
<dbReference type="GO" id="GO:0051301">
    <property type="term" value="P:cell division"/>
    <property type="evidence" value="ECO:0007669"/>
    <property type="project" value="UniProtKB-KW"/>
</dbReference>
<evidence type="ECO:0000256" key="11">
    <source>
        <dbReference type="ARBA" id="ARBA00039108"/>
    </source>
</evidence>
<reference evidence="16 17" key="1">
    <citation type="journal article" date="2016" name="Nat. Commun.">
        <title>Thousands of microbial genomes shed light on interconnected biogeochemical processes in an aquifer system.</title>
        <authorList>
            <person name="Anantharaman K."/>
            <person name="Brown C.T."/>
            <person name="Hug L.A."/>
            <person name="Sharon I."/>
            <person name="Castelle C.J."/>
            <person name="Probst A.J."/>
            <person name="Thomas B.C."/>
            <person name="Singh A."/>
            <person name="Wilkins M.J."/>
            <person name="Karaoz U."/>
            <person name="Brodie E.L."/>
            <person name="Williams K.H."/>
            <person name="Hubbard S.S."/>
            <person name="Banfield J.F."/>
        </authorList>
    </citation>
    <scope>NUCLEOTIDE SEQUENCE [LARGE SCALE GENOMIC DNA]</scope>
</reference>
<evidence type="ECO:0000259" key="15">
    <source>
        <dbReference type="Pfam" id="PF00275"/>
    </source>
</evidence>
<evidence type="ECO:0000256" key="12">
    <source>
        <dbReference type="ARBA" id="ARBA00039754"/>
    </source>
</evidence>
<dbReference type="GO" id="GO:0019277">
    <property type="term" value="P:UDP-N-acetylgalactosamine biosynthetic process"/>
    <property type="evidence" value="ECO:0007669"/>
    <property type="project" value="InterPro"/>
</dbReference>
<proteinExistence type="inferred from homology"/>
<dbReference type="NCBIfam" id="NF006873">
    <property type="entry name" value="PRK09369.1"/>
    <property type="match status" value="1"/>
</dbReference>
<protein>
    <recommendedName>
        <fullName evidence="12 14">UDP-N-acetylglucosamine 1-carboxyvinyltransferase</fullName>
        <ecNumber evidence="11 14">2.5.1.7</ecNumber>
    </recommendedName>
</protein>
<evidence type="ECO:0000313" key="17">
    <source>
        <dbReference type="Proteomes" id="UP000176803"/>
    </source>
</evidence>
<dbReference type="EC" id="2.5.1.7" evidence="11 14"/>
<evidence type="ECO:0000256" key="14">
    <source>
        <dbReference type="NCBIfam" id="TIGR01072"/>
    </source>
</evidence>
<evidence type="ECO:0000256" key="8">
    <source>
        <dbReference type="ARBA" id="ARBA00023306"/>
    </source>
</evidence>
<keyword evidence="6" id="KW-0133">Cell shape</keyword>
<keyword evidence="7" id="KW-0573">Peptidoglycan synthesis</keyword>
<accession>A0A1F7I2S8</accession>
<dbReference type="EMBL" id="MGAC01000034">
    <property type="protein sequence ID" value="OGK37669.1"/>
    <property type="molecule type" value="Genomic_DNA"/>
</dbReference>
<evidence type="ECO:0000256" key="3">
    <source>
        <dbReference type="ARBA" id="ARBA00022490"/>
    </source>
</evidence>
<evidence type="ECO:0000256" key="6">
    <source>
        <dbReference type="ARBA" id="ARBA00022960"/>
    </source>
</evidence>
<evidence type="ECO:0000256" key="10">
    <source>
        <dbReference type="ARBA" id="ARBA00038367"/>
    </source>
</evidence>
<dbReference type="GO" id="GO:0008760">
    <property type="term" value="F:UDP-N-acetylglucosamine 1-carboxyvinyltransferase activity"/>
    <property type="evidence" value="ECO:0007669"/>
    <property type="project" value="UniProtKB-UniRule"/>
</dbReference>
<dbReference type="GO" id="GO:0005737">
    <property type="term" value="C:cytoplasm"/>
    <property type="evidence" value="ECO:0007669"/>
    <property type="project" value="UniProtKB-SubCell"/>
</dbReference>
<comment type="caution">
    <text evidence="16">The sequence shown here is derived from an EMBL/GenBank/DDBJ whole genome shotgun (WGS) entry which is preliminary data.</text>
</comment>
<evidence type="ECO:0000256" key="9">
    <source>
        <dbReference type="ARBA" id="ARBA00023316"/>
    </source>
</evidence>
<dbReference type="GO" id="GO:0071555">
    <property type="term" value="P:cell wall organization"/>
    <property type="evidence" value="ECO:0007669"/>
    <property type="project" value="UniProtKB-KW"/>
</dbReference>
<dbReference type="Pfam" id="PF00275">
    <property type="entry name" value="EPSP_synthase"/>
    <property type="match status" value="1"/>
</dbReference>
<dbReference type="GO" id="GO:0009252">
    <property type="term" value="P:peptidoglycan biosynthetic process"/>
    <property type="evidence" value="ECO:0007669"/>
    <property type="project" value="UniProtKB-UniRule"/>
</dbReference>
<dbReference type="Proteomes" id="UP000176803">
    <property type="component" value="Unassembled WGS sequence"/>
</dbReference>
<comment type="catalytic activity">
    <reaction evidence="13">
        <text>phosphoenolpyruvate + UDP-N-acetyl-alpha-D-glucosamine = UDP-N-acetyl-3-O-(1-carboxyvinyl)-alpha-D-glucosamine + phosphate</text>
        <dbReference type="Rhea" id="RHEA:18681"/>
        <dbReference type="ChEBI" id="CHEBI:43474"/>
        <dbReference type="ChEBI" id="CHEBI:57705"/>
        <dbReference type="ChEBI" id="CHEBI:58702"/>
        <dbReference type="ChEBI" id="CHEBI:68483"/>
        <dbReference type="EC" id="2.5.1.7"/>
    </reaction>
</comment>
<comment type="pathway">
    <text evidence="2">Cell wall biogenesis; peptidoglycan biosynthesis.</text>
</comment>
<dbReference type="InterPro" id="IPR036968">
    <property type="entry name" value="Enolpyruvate_Tfrase_sf"/>
</dbReference>
<dbReference type="Gene3D" id="3.65.10.10">
    <property type="entry name" value="Enolpyruvate transferase domain"/>
    <property type="match status" value="2"/>
</dbReference>
<evidence type="ECO:0000256" key="7">
    <source>
        <dbReference type="ARBA" id="ARBA00022984"/>
    </source>
</evidence>
<dbReference type="CDD" id="cd01555">
    <property type="entry name" value="UdpNAET"/>
    <property type="match status" value="1"/>
</dbReference>
<keyword evidence="5 16" id="KW-0808">Transferase</keyword>
<dbReference type="InterPro" id="IPR050068">
    <property type="entry name" value="MurA_subfamily"/>
</dbReference>
<evidence type="ECO:0000313" key="16">
    <source>
        <dbReference type="EMBL" id="OGK37669.1"/>
    </source>
</evidence>
<comment type="similarity">
    <text evidence="10">Belongs to the EPSP synthase family. MurA subfamily.</text>
</comment>
<dbReference type="InterPro" id="IPR001986">
    <property type="entry name" value="Enolpyruvate_Tfrase_dom"/>
</dbReference>
<sequence>MLEDAFIIEGGKPLKGQVQLSGAKNAALKIIIAATMLDQEVRLEHVPFIKDVDELFNLISDLGGEASRLDNRQVVVDGRGIKKNQVELLYGSKIRTSFMFFAPLLYKFRTAFIPNPGGCRLGARSIDRVIEAMRRLGLQVEYNSATGYYQAQMKSRPSGSYTFTKPSHTATELLIMLSVFARGQVTIRNAAQEPEIDDLILFFNQSGAKINRQGNDITIEGVTKLSRQKPFTVMSDRIEAVTYAVLGLATKGDVILHPIKESTIKAFVEKLRQTGAGIEQQDEVTWRFFYKQPLKSVNIETAPHPGFMTDWQPVWAVLMTQASGVSIIHERIYENRFSYVNELKKLGADIDFVELPVDNPANYYHFNYDAQKSYNQVIKVRGPKTLHNGALKIEDLRAGATLAIAALTAQGESVVNEVSHLERGYEDFVLKVKKLGGVIKKV</sequence>
<keyword evidence="4" id="KW-0132">Cell division</keyword>
<evidence type="ECO:0000256" key="13">
    <source>
        <dbReference type="ARBA" id="ARBA00047527"/>
    </source>
</evidence>
<dbReference type="PANTHER" id="PTHR43783">
    <property type="entry name" value="UDP-N-ACETYLGLUCOSAMINE 1-CARBOXYVINYLTRANSFERASE"/>
    <property type="match status" value="1"/>
</dbReference>
<evidence type="ECO:0000256" key="2">
    <source>
        <dbReference type="ARBA" id="ARBA00004752"/>
    </source>
</evidence>
<feature type="domain" description="Enolpyruvate transferase" evidence="15">
    <location>
        <begin position="9"/>
        <end position="429"/>
    </location>
</feature>
<dbReference type="NCBIfam" id="TIGR01072">
    <property type="entry name" value="murA"/>
    <property type="match status" value="1"/>
</dbReference>
<dbReference type="GO" id="GO:0008360">
    <property type="term" value="P:regulation of cell shape"/>
    <property type="evidence" value="ECO:0007669"/>
    <property type="project" value="UniProtKB-KW"/>
</dbReference>
<dbReference type="InterPro" id="IPR005750">
    <property type="entry name" value="UDP_GlcNAc_COvinyl_MurA"/>
</dbReference>
<gene>
    <name evidence="16" type="ORF">A3F03_03400</name>
</gene>
<dbReference type="PANTHER" id="PTHR43783:SF1">
    <property type="entry name" value="UDP-N-ACETYLGLUCOSAMINE 1-CARBOXYVINYLTRANSFERASE"/>
    <property type="match status" value="1"/>
</dbReference>
<evidence type="ECO:0000256" key="4">
    <source>
        <dbReference type="ARBA" id="ARBA00022618"/>
    </source>
</evidence>
<comment type="subcellular location">
    <subcellularLocation>
        <location evidence="1">Cytoplasm</location>
    </subcellularLocation>
</comment>
<dbReference type="AlphaFoldDB" id="A0A1F7I2S8"/>